<reference evidence="7" key="1">
    <citation type="submission" date="2017-09" db="EMBL/GenBank/DDBJ databases">
        <title>Depth-based differentiation of microbial function through sediment-hosted aquifers and enrichment of novel symbionts in the deep terrestrial subsurface.</title>
        <authorList>
            <person name="Probst A.J."/>
            <person name="Ladd B."/>
            <person name="Jarett J.K."/>
            <person name="Geller-Mcgrath D.E."/>
            <person name="Sieber C.M.K."/>
            <person name="Emerson J.B."/>
            <person name="Anantharaman K."/>
            <person name="Thomas B.C."/>
            <person name="Malmstrom R."/>
            <person name="Stieglmeier M."/>
            <person name="Klingl A."/>
            <person name="Woyke T."/>
            <person name="Ryan C.M."/>
            <person name="Banfield J.F."/>
        </authorList>
    </citation>
    <scope>NUCLEOTIDE SEQUENCE [LARGE SCALE GENOMIC DNA]</scope>
</reference>
<evidence type="ECO:0000256" key="2">
    <source>
        <dbReference type="ARBA" id="ARBA00022603"/>
    </source>
</evidence>
<dbReference type="EMBL" id="PFEU01000002">
    <property type="protein sequence ID" value="PJE77239.1"/>
    <property type="molecule type" value="Genomic_DNA"/>
</dbReference>
<dbReference type="InterPro" id="IPR002941">
    <property type="entry name" value="DNA_methylase_N4/N6"/>
</dbReference>
<keyword evidence="3" id="KW-0808">Transferase</keyword>
<accession>A0A2M8LIF6</accession>
<evidence type="ECO:0000256" key="4">
    <source>
        <dbReference type="RuleBase" id="RU362026"/>
    </source>
</evidence>
<dbReference type="PRINTS" id="PR00508">
    <property type="entry name" value="S21N4MTFRASE"/>
</dbReference>
<evidence type="ECO:0000313" key="6">
    <source>
        <dbReference type="EMBL" id="PJE77239.1"/>
    </source>
</evidence>
<keyword evidence="2" id="KW-0489">Methyltransferase</keyword>
<dbReference type="GO" id="GO:0032259">
    <property type="term" value="P:methylation"/>
    <property type="evidence" value="ECO:0007669"/>
    <property type="project" value="UniProtKB-KW"/>
</dbReference>
<organism evidence="6 7">
    <name type="scientific">Candidatus Uhrbacteria bacterium CG10_big_fil_rev_8_21_14_0_10_48_16</name>
    <dbReference type="NCBI Taxonomy" id="1975038"/>
    <lineage>
        <taxon>Bacteria</taxon>
        <taxon>Candidatus Uhriibacteriota</taxon>
    </lineage>
</organism>
<dbReference type="InterPro" id="IPR029063">
    <property type="entry name" value="SAM-dependent_MTases_sf"/>
</dbReference>
<dbReference type="InterPro" id="IPR002052">
    <property type="entry name" value="DNA_methylase_N6_adenine_CS"/>
</dbReference>
<protein>
    <recommendedName>
        <fullName evidence="4">Methyltransferase</fullName>
        <ecNumber evidence="4">2.1.1.-</ecNumber>
    </recommendedName>
</protein>
<sequence length="248" mass="28252">MKIKTGDLIQLGDHILLCGDSTIKSNVDRLLEGNEVQLVLTDPPYGVSYVESKKGFTQSLAKPKEIANDQTQNEDEYKLFSQAWMECVKPYMARKNSVYIFNSDRMLFALRSGMENAGFKFAQLLIWAKTHAVVGRMDYLPSHELIAYGWFGTHTFHKSKDKTILVCPKPAKSKWHPTSKPRKLLRRLILNSSKVGDTVYEPFAGGGSCLLSCEETKRKCLAIELDTEYCETIVMLWERMTDKKAKKL</sequence>
<dbReference type="Pfam" id="PF01555">
    <property type="entry name" value="N6_N4_Mtase"/>
    <property type="match status" value="1"/>
</dbReference>
<comment type="similarity">
    <text evidence="1 4">Belongs to the N(4)/N(6)-methyltransferase family.</text>
</comment>
<dbReference type="GO" id="GO:0003677">
    <property type="term" value="F:DNA binding"/>
    <property type="evidence" value="ECO:0007669"/>
    <property type="project" value="InterPro"/>
</dbReference>
<evidence type="ECO:0000313" key="7">
    <source>
        <dbReference type="Proteomes" id="UP000231436"/>
    </source>
</evidence>
<dbReference type="Proteomes" id="UP000231436">
    <property type="component" value="Unassembled WGS sequence"/>
</dbReference>
<dbReference type="AlphaFoldDB" id="A0A2M8LIF6"/>
<dbReference type="GO" id="GO:0008170">
    <property type="term" value="F:N-methyltransferase activity"/>
    <property type="evidence" value="ECO:0007669"/>
    <property type="project" value="InterPro"/>
</dbReference>
<dbReference type="PROSITE" id="PS00092">
    <property type="entry name" value="N6_MTASE"/>
    <property type="match status" value="1"/>
</dbReference>
<evidence type="ECO:0000259" key="5">
    <source>
        <dbReference type="Pfam" id="PF01555"/>
    </source>
</evidence>
<proteinExistence type="inferred from homology"/>
<gene>
    <name evidence="6" type="ORF">COV05_00095</name>
</gene>
<dbReference type="Gene3D" id="3.40.50.150">
    <property type="entry name" value="Vaccinia Virus protein VP39"/>
    <property type="match status" value="1"/>
</dbReference>
<evidence type="ECO:0000256" key="3">
    <source>
        <dbReference type="ARBA" id="ARBA00022679"/>
    </source>
</evidence>
<feature type="domain" description="DNA methylase N-4/N-6" evidence="5">
    <location>
        <begin position="36"/>
        <end position="233"/>
    </location>
</feature>
<name>A0A2M8LIF6_9BACT</name>
<dbReference type="InterPro" id="IPR001091">
    <property type="entry name" value="RM_Methyltransferase"/>
</dbReference>
<dbReference type="EC" id="2.1.1.-" evidence="4"/>
<comment type="caution">
    <text evidence="6">The sequence shown here is derived from an EMBL/GenBank/DDBJ whole genome shotgun (WGS) entry which is preliminary data.</text>
</comment>
<dbReference type="SUPFAM" id="SSF53335">
    <property type="entry name" value="S-adenosyl-L-methionine-dependent methyltransferases"/>
    <property type="match status" value="1"/>
</dbReference>
<evidence type="ECO:0000256" key="1">
    <source>
        <dbReference type="ARBA" id="ARBA00006594"/>
    </source>
</evidence>